<dbReference type="Proteomes" id="UP000722121">
    <property type="component" value="Unassembled WGS sequence"/>
</dbReference>
<sequence>MSMNDVEASADQRTEKKKERPPSSALEQVREELVKIALPQDKLKYLLAHLRSLLADRDSVEFKLFWEVRGECVDFFKEPMPPSSRTIFWREYSELCQEARRLKQLYDEQASFAVEQIELAINALEQDVGSVEANLAKMDEIDFSLEARVLSGRRSFYNDTQKKLSLLNAYGGRINSLRKELAKTDMRFKQKNRLFARLAGCSDKVFPDRKALVKEMSEQFTQDVERFVSTNFSEETVQGSLFPLREEIKALQAYAKLFTLNTEAFMATRSSLSQCWDTIRKTGQERKKEHAGFAEESKKASDLLMEEIGQLSQQFAESSLPLVEAQDCAAAICKKMAEVNLVRDDVRRLKEAVYQLNTAIGDVVRSQQKERQERRSEEEKKRRDRVDALKMAFEDLVGQAPSLDVAPLEEQRDAAVGELAELQLNKYEKQEFQRLKKRLQDVVTDRKEEALLALSEDSKENLVNFREVRRQRLERREEVRKQVEEYRRLLGGSSLNFEKSISYNEMMQKEKERLNQLNAGIKEVEKQISSLQQRQ</sequence>
<evidence type="ECO:0000256" key="2">
    <source>
        <dbReference type="SAM" id="MobiDB-lite"/>
    </source>
</evidence>
<keyword evidence="1" id="KW-0175">Coiled coil</keyword>
<feature type="region of interest" description="Disordered" evidence="2">
    <location>
        <begin position="1"/>
        <end position="26"/>
    </location>
</feature>
<keyword evidence="4" id="KW-1185">Reference proteome</keyword>
<evidence type="ECO:0000313" key="3">
    <source>
        <dbReference type="EMBL" id="MBN4066905.1"/>
    </source>
</evidence>
<evidence type="ECO:0000313" key="4">
    <source>
        <dbReference type="Proteomes" id="UP000722121"/>
    </source>
</evidence>
<feature type="compositionally biased region" description="Basic and acidic residues" evidence="2">
    <location>
        <begin position="367"/>
        <end position="384"/>
    </location>
</feature>
<protein>
    <submittedName>
        <fullName evidence="3">Uncharacterized protein</fullName>
    </submittedName>
</protein>
<reference evidence="3 4" key="1">
    <citation type="submission" date="2021-02" db="EMBL/GenBank/DDBJ databases">
        <title>Activity-based single-cell genomes from oceanic crustal fluid captures similar information to metagenomic and metatranscriptomic surveys with orders of magnitude less sampling.</title>
        <authorList>
            <person name="D'Angelo T.S."/>
            <person name="Orcutt B.N."/>
        </authorList>
    </citation>
    <scope>NUCLEOTIDE SEQUENCE [LARGE SCALE GENOMIC DNA]</scope>
    <source>
        <strain evidence="3">AH-315-G07</strain>
    </source>
</reference>
<gene>
    <name evidence="3" type="ORF">JYU14_02360</name>
</gene>
<organism evidence="3 4">
    <name type="scientific">Simkania negevensis</name>
    <dbReference type="NCBI Taxonomy" id="83561"/>
    <lineage>
        <taxon>Bacteria</taxon>
        <taxon>Pseudomonadati</taxon>
        <taxon>Chlamydiota</taxon>
        <taxon>Chlamydiia</taxon>
        <taxon>Parachlamydiales</taxon>
        <taxon>Simkaniaceae</taxon>
        <taxon>Simkania</taxon>
    </lineage>
</organism>
<feature type="region of interest" description="Disordered" evidence="2">
    <location>
        <begin position="365"/>
        <end position="384"/>
    </location>
</feature>
<dbReference type="EMBL" id="JAFITR010000037">
    <property type="protein sequence ID" value="MBN4066905.1"/>
    <property type="molecule type" value="Genomic_DNA"/>
</dbReference>
<name>A0ABS3ARE7_9BACT</name>
<proteinExistence type="predicted"/>
<evidence type="ECO:0000256" key="1">
    <source>
        <dbReference type="SAM" id="Coils"/>
    </source>
</evidence>
<feature type="compositionally biased region" description="Basic and acidic residues" evidence="2">
    <location>
        <begin position="10"/>
        <end position="21"/>
    </location>
</feature>
<feature type="coiled-coil region" evidence="1">
    <location>
        <begin position="114"/>
        <end position="141"/>
    </location>
</feature>
<feature type="coiled-coil region" evidence="1">
    <location>
        <begin position="469"/>
        <end position="534"/>
    </location>
</feature>
<comment type="caution">
    <text evidence="3">The sequence shown here is derived from an EMBL/GenBank/DDBJ whole genome shotgun (WGS) entry which is preliminary data.</text>
</comment>
<accession>A0ABS3ARE7</accession>